<proteinExistence type="predicted"/>
<organism evidence="1 2">
    <name type="scientific">Rattus norvegicus</name>
    <name type="common">Rat</name>
    <dbReference type="NCBI Taxonomy" id="10116"/>
    <lineage>
        <taxon>Eukaryota</taxon>
        <taxon>Metazoa</taxon>
        <taxon>Chordata</taxon>
        <taxon>Craniata</taxon>
        <taxon>Vertebrata</taxon>
        <taxon>Euteleostomi</taxon>
        <taxon>Mammalia</taxon>
        <taxon>Eutheria</taxon>
        <taxon>Euarchontoglires</taxon>
        <taxon>Glires</taxon>
        <taxon>Rodentia</taxon>
        <taxon>Myomorpha</taxon>
        <taxon>Muroidea</taxon>
        <taxon>Muridae</taxon>
        <taxon>Murinae</taxon>
        <taxon>Rattus</taxon>
    </lineage>
</organism>
<sequence>MTGTQPCAVMSAKEILGEKSVVNRHGYHLLLHTQGAKPQKLPRI</sequence>
<protein>
    <submittedName>
        <fullName evidence="1">RCG30916</fullName>
    </submittedName>
</protein>
<evidence type="ECO:0000313" key="1">
    <source>
        <dbReference type="EMBL" id="EDL81204.1"/>
    </source>
</evidence>
<dbReference type="Proteomes" id="UP000234681">
    <property type="component" value="Chromosome 5"/>
</dbReference>
<dbReference type="EMBL" id="CH473968">
    <property type="protein sequence ID" value="EDL81204.1"/>
    <property type="molecule type" value="Genomic_DNA"/>
</dbReference>
<name>A6IUF3_RAT</name>
<gene>
    <name evidence="1" type="ORF">rCG_30916</name>
</gene>
<accession>A6IUF3</accession>
<dbReference type="AlphaFoldDB" id="A6IUF3"/>
<evidence type="ECO:0000313" key="2">
    <source>
        <dbReference type="Proteomes" id="UP000234681"/>
    </source>
</evidence>
<reference evidence="2" key="1">
    <citation type="submission" date="2005-09" db="EMBL/GenBank/DDBJ databases">
        <authorList>
            <person name="Mural R.J."/>
            <person name="Li P.W."/>
            <person name="Adams M.D."/>
            <person name="Amanatides P.G."/>
            <person name="Baden-Tillson H."/>
            <person name="Barnstead M."/>
            <person name="Chin S.H."/>
            <person name="Dew I."/>
            <person name="Evans C.A."/>
            <person name="Ferriera S."/>
            <person name="Flanigan M."/>
            <person name="Fosler C."/>
            <person name="Glodek A."/>
            <person name="Gu Z."/>
            <person name="Holt R.A."/>
            <person name="Jennings D."/>
            <person name="Kraft C.L."/>
            <person name="Lu F."/>
            <person name="Nguyen T."/>
            <person name="Nusskern D.R."/>
            <person name="Pfannkoch C.M."/>
            <person name="Sitter C."/>
            <person name="Sutton G.G."/>
            <person name="Venter J.C."/>
            <person name="Wang Z."/>
            <person name="Woodage T."/>
            <person name="Zheng X.H."/>
            <person name="Zhong F."/>
        </authorList>
    </citation>
    <scope>NUCLEOTIDE SEQUENCE [LARGE SCALE GENOMIC DNA]</scope>
    <source>
        <strain>BN</strain>
        <strain evidence="2">Sprague-Dawley</strain>
    </source>
</reference>